<keyword evidence="14 16" id="KW-0539">Nucleus</keyword>
<evidence type="ECO:0000259" key="20">
    <source>
        <dbReference type="SMART" id="SM01347"/>
    </source>
</evidence>
<dbReference type="InterPro" id="IPR003701">
    <property type="entry name" value="Mre11"/>
</dbReference>
<evidence type="ECO:0000256" key="2">
    <source>
        <dbReference type="ARBA" id="ARBA00004123"/>
    </source>
</evidence>
<dbReference type="PIRSF" id="PIRSF000882">
    <property type="entry name" value="DSB_repair_MRE11"/>
    <property type="match status" value="1"/>
</dbReference>
<dbReference type="GO" id="GO:0035861">
    <property type="term" value="C:site of double-strand break"/>
    <property type="evidence" value="ECO:0007669"/>
    <property type="project" value="TreeGrafter"/>
</dbReference>
<dbReference type="SUPFAM" id="SSF56300">
    <property type="entry name" value="Metallo-dependent phosphatases"/>
    <property type="match status" value="1"/>
</dbReference>
<keyword evidence="13 16" id="KW-0464">Manganese</keyword>
<proteinExistence type="inferred from homology"/>
<dbReference type="GO" id="GO:0031573">
    <property type="term" value="P:mitotic intra-S DNA damage checkpoint signaling"/>
    <property type="evidence" value="ECO:0007669"/>
    <property type="project" value="TreeGrafter"/>
</dbReference>
<comment type="subcellular location">
    <subcellularLocation>
        <location evidence="3">Chromosome</location>
    </subcellularLocation>
    <subcellularLocation>
        <location evidence="2 16">Nucleus</location>
    </subcellularLocation>
</comment>
<keyword evidence="12 16" id="KW-0234">DNA repair</keyword>
<dbReference type="InterPro" id="IPR029052">
    <property type="entry name" value="Metallo-depent_PP-like"/>
</dbReference>
<dbReference type="FunFam" id="3.60.21.10:FF:000011">
    <property type="entry name" value="Double-strand break repair protein"/>
    <property type="match status" value="1"/>
</dbReference>
<dbReference type="GO" id="GO:0000724">
    <property type="term" value="P:double-strand break repair via homologous recombination"/>
    <property type="evidence" value="ECO:0007669"/>
    <property type="project" value="TreeGrafter"/>
</dbReference>
<feature type="active site" description="Proton donor" evidence="17">
    <location>
        <position position="125"/>
    </location>
</feature>
<keyword evidence="15 16" id="KW-0469">Meiosis</keyword>
<dbReference type="InterPro" id="IPR007281">
    <property type="entry name" value="Mre11_DNA-bd"/>
</dbReference>
<feature type="domain" description="Mre11 DNA-binding" evidence="20">
    <location>
        <begin position="291"/>
        <end position="474"/>
    </location>
</feature>
<dbReference type="GO" id="GO:0007095">
    <property type="term" value="P:mitotic G2 DNA damage checkpoint signaling"/>
    <property type="evidence" value="ECO:0007669"/>
    <property type="project" value="TreeGrafter"/>
</dbReference>
<comment type="function">
    <text evidence="16">Core component of the MRN complex, which plays a central role in double-strand break (DSB) repair, DNA recombination, maintenance of telomere integrity and meiosis. The MRN complex is involved in the repair of DNA double-strand breaks (DSBs) via homologous recombination (HR), an error-free mechanism which primarily occurs during S and G2 phases. The complex (1) mediates the end resection of damaged DNA, which generates proper single-stranded DNA, a key initial steps in HR, and is (2) required for the recruitment of other repair factors and efficient activation of ATM and ATR upon DNA damage. Within the MRN complex, MRE11 possesses both single-strand endonuclease activity and double-strand-specific 3'-5' exonuclease activity. MRE11 first endonucleolytically cleaves the 5' strand at DNA DSB ends to prevent non-homologous end joining (NHEJ) and licence HR. It then generates a single-stranded DNA gap via 3' to 5' exonucleolytic degradation, which is required for single-strand invasion and recombination.</text>
</comment>
<dbReference type="GO" id="GO:0006303">
    <property type="term" value="P:double-strand break repair via nonhomologous end joining"/>
    <property type="evidence" value="ECO:0007669"/>
    <property type="project" value="TreeGrafter"/>
</dbReference>
<dbReference type="PANTHER" id="PTHR10139:SF1">
    <property type="entry name" value="DOUBLE-STRAND BREAK REPAIR PROTEIN MRE11"/>
    <property type="match status" value="1"/>
</dbReference>
<keyword evidence="7" id="KW-0479">Metal-binding</keyword>
<evidence type="ECO:0000256" key="10">
    <source>
        <dbReference type="ARBA" id="ARBA00022801"/>
    </source>
</evidence>
<keyword evidence="6 16" id="KW-0540">Nuclease</keyword>
<accession>J8PPX8</accession>
<dbReference type="GO" id="GO:0008296">
    <property type="term" value="F:3'-5'-DNA exonuclease activity"/>
    <property type="evidence" value="ECO:0007669"/>
    <property type="project" value="InterPro"/>
</dbReference>
<keyword evidence="8 16" id="KW-0255">Endonuclease</keyword>
<evidence type="ECO:0000256" key="1">
    <source>
        <dbReference type="ARBA" id="ARBA00001936"/>
    </source>
</evidence>
<dbReference type="NCBIfam" id="TIGR00583">
    <property type="entry name" value="mre11"/>
    <property type="match status" value="1"/>
</dbReference>
<comment type="cofactor">
    <cofactor evidence="1 16">
        <name>Mn(2+)</name>
        <dbReference type="ChEBI" id="CHEBI:29035"/>
    </cofactor>
</comment>
<keyword evidence="22" id="KW-1185">Reference proteome</keyword>
<evidence type="ECO:0000256" key="13">
    <source>
        <dbReference type="ARBA" id="ARBA00023211"/>
    </source>
</evidence>
<evidence type="ECO:0000256" key="15">
    <source>
        <dbReference type="ARBA" id="ARBA00023254"/>
    </source>
</evidence>
<evidence type="ECO:0000256" key="11">
    <source>
        <dbReference type="ARBA" id="ARBA00022839"/>
    </source>
</evidence>
<dbReference type="Pfam" id="PF00149">
    <property type="entry name" value="Metallophos"/>
    <property type="match status" value="1"/>
</dbReference>
<dbReference type="GO" id="GO:0042138">
    <property type="term" value="P:meiotic DNA double-strand break formation"/>
    <property type="evidence" value="ECO:0007669"/>
    <property type="project" value="TreeGrafter"/>
</dbReference>
<comment type="similarity">
    <text evidence="4 16 18">Belongs to the MRE11/RAD32 family.</text>
</comment>
<dbReference type="Proteomes" id="UP000006968">
    <property type="component" value="Chromosome IV"/>
</dbReference>
<dbReference type="PANTHER" id="PTHR10139">
    <property type="entry name" value="DOUBLE-STRAND BREAK REPAIR PROTEIN MRE11"/>
    <property type="match status" value="1"/>
</dbReference>
<gene>
    <name evidence="21" type="ORF">SU7_0726</name>
</gene>
<protein>
    <recommendedName>
        <fullName evidence="16">Double-strand break repair protein</fullName>
    </recommendedName>
</protein>
<feature type="region of interest" description="Disordered" evidence="19">
    <location>
        <begin position="524"/>
        <end position="544"/>
    </location>
</feature>
<dbReference type="InterPro" id="IPR041796">
    <property type="entry name" value="Mre11_N"/>
</dbReference>
<evidence type="ECO:0000256" key="7">
    <source>
        <dbReference type="ARBA" id="ARBA00022723"/>
    </source>
</evidence>
<feature type="compositionally biased region" description="Low complexity" evidence="19">
    <location>
        <begin position="656"/>
        <end position="665"/>
    </location>
</feature>
<dbReference type="GO" id="GO:0030145">
    <property type="term" value="F:manganese ion binding"/>
    <property type="evidence" value="ECO:0007669"/>
    <property type="project" value="UniProtKB-UniRule"/>
</dbReference>
<feature type="region of interest" description="Disordered" evidence="19">
    <location>
        <begin position="580"/>
        <end position="603"/>
    </location>
</feature>
<feature type="compositionally biased region" description="Basic residues" evidence="19">
    <location>
        <begin position="583"/>
        <end position="598"/>
    </location>
</feature>
<reference evidence="21 22" key="1">
    <citation type="journal article" date="2013" name="BMC Genomics">
        <title>High quality de novo sequencing and assembly of the Saccharomyces arboricolus genome.</title>
        <authorList>
            <person name="Liti G."/>
            <person name="Nguyen Ba A.N."/>
            <person name="Blythe M."/>
            <person name="Mueller C.A."/>
            <person name="Bergstroem A."/>
            <person name="Cubillos F.A."/>
            <person name="Dafhnis-Calas F."/>
            <person name="Khoshraftar S."/>
            <person name="Malla S."/>
            <person name="Mehta N."/>
            <person name="Siow C.C."/>
            <person name="Warringer J."/>
            <person name="Moses A.M."/>
            <person name="Louis E.J."/>
            <person name="Nieduszynski C.A."/>
        </authorList>
    </citation>
    <scope>NUCLEOTIDE SEQUENCE [LARGE SCALE GENOMIC DNA]</scope>
    <source>
        <strain evidence="22">H-6 / AS 2.3317 / CBS 10644</strain>
    </source>
</reference>
<evidence type="ECO:0000313" key="21">
    <source>
        <dbReference type="EMBL" id="EJS44180.1"/>
    </source>
</evidence>
<evidence type="ECO:0000256" key="12">
    <source>
        <dbReference type="ARBA" id="ARBA00023204"/>
    </source>
</evidence>
<sequence length="691" mass="78067">MEYPDADTIRILVTTDNHVGYNENDPITGDDSWKTFHEVMMLAKNNNVDMVLQSGDLFHVNKPSKKSLYQVLKTLRLCCMGDKPCELELLSDPSQVFHYDEFTNVNYEDPNFNISIPVFGISGNHDDASGDSLLCPMDILHATGLINHFGKVIESDNIKIVPLLFQKGSTKLALYGLAAVRDERLFRTFKDGGVTFEVPTMREGEWFNLMCVHQNHTGHTNTAFLPEQFLPDFLDLVIWGHEHECIPNFVHNPMKNFDVLQAGSSVATSLCEAEAKPKYVFVLDIKHGEPPKMTPIPLETVRTFKMRSISLQDVPYLRPHDKDATSKYLIEQVEEMIDEANEETKQKLGDDAGDDMIQELPKPLIRLRVDYSAPSNKQSTIDYQVENPRRFSNQFVGRVANGNNVVQFYKRRSLVTRSKKPGLNATNISDKDVKKLLNENGGELEVQTLVNDLLNKMQLSLLPEVGLNEAVKKFVDKDEKTALKEFINHEISNEVDILSTNNEFLRTEDTEEMKALIKQVKRANSVRPITPTENNQTSPSDNRSRLNSFQVTDGLLQDQSIVPSSTDNNSEIVRTSNMVGSKPVRKTKLTRTTRKKKTAPPSDSVIIFDAEDRLNNDEDAQVDIDFDEDDMIMVSTDEEDANYGNTGREKTKAKTRSSGTETSSTKGKRRAKTTRTPKTDILGSLLARKRK</sequence>
<evidence type="ECO:0000256" key="5">
    <source>
        <dbReference type="ARBA" id="ARBA00022454"/>
    </source>
</evidence>
<dbReference type="HOGENOM" id="CLU_009535_3_0_1"/>
<name>J8PPX8_SACAR</name>
<keyword evidence="9 16" id="KW-0227">DNA damage</keyword>
<dbReference type="OrthoDB" id="30417at2759"/>
<comment type="caution">
    <text evidence="21">The sequence shown here is derived from an EMBL/GenBank/DDBJ whole genome shotgun (WGS) entry which is preliminary data.</text>
</comment>
<evidence type="ECO:0000256" key="14">
    <source>
        <dbReference type="ARBA" id="ARBA00023242"/>
    </source>
</evidence>
<dbReference type="GO" id="GO:0097552">
    <property type="term" value="P:mitochondrial double-strand break repair via homologous recombination"/>
    <property type="evidence" value="ECO:0007669"/>
    <property type="project" value="TreeGrafter"/>
</dbReference>
<feature type="region of interest" description="Disordered" evidence="19">
    <location>
        <begin position="637"/>
        <end position="691"/>
    </location>
</feature>
<evidence type="ECO:0000256" key="17">
    <source>
        <dbReference type="PIRSR" id="PIRSR000882-1"/>
    </source>
</evidence>
<organism evidence="21 22">
    <name type="scientific">Saccharomyces arboricola (strain H-6 / AS 2.3317 / CBS 10644)</name>
    <name type="common">Yeast</name>
    <dbReference type="NCBI Taxonomy" id="1160507"/>
    <lineage>
        <taxon>Eukaryota</taxon>
        <taxon>Fungi</taxon>
        <taxon>Dikarya</taxon>
        <taxon>Ascomycota</taxon>
        <taxon>Saccharomycotina</taxon>
        <taxon>Saccharomycetes</taxon>
        <taxon>Saccharomycetales</taxon>
        <taxon>Saccharomycetaceae</taxon>
        <taxon>Saccharomyces</taxon>
    </lineage>
</organism>
<dbReference type="EMBL" id="ALIE01000045">
    <property type="protein sequence ID" value="EJS44180.1"/>
    <property type="molecule type" value="Genomic_DNA"/>
</dbReference>
<evidence type="ECO:0000313" key="22">
    <source>
        <dbReference type="Proteomes" id="UP000006968"/>
    </source>
</evidence>
<keyword evidence="10 16" id="KW-0378">Hydrolase</keyword>
<evidence type="ECO:0000256" key="9">
    <source>
        <dbReference type="ARBA" id="ARBA00022763"/>
    </source>
</evidence>
<evidence type="ECO:0000256" key="6">
    <source>
        <dbReference type="ARBA" id="ARBA00022722"/>
    </source>
</evidence>
<evidence type="ECO:0000256" key="16">
    <source>
        <dbReference type="PIRNR" id="PIRNR000882"/>
    </source>
</evidence>
<dbReference type="Pfam" id="PF04152">
    <property type="entry name" value="Mre11_DNA_bind"/>
    <property type="match status" value="1"/>
</dbReference>
<dbReference type="InterPro" id="IPR004843">
    <property type="entry name" value="Calcineurin-like_PHP"/>
</dbReference>
<dbReference type="CDD" id="cd00840">
    <property type="entry name" value="MPP_Mre11_N"/>
    <property type="match status" value="1"/>
</dbReference>
<dbReference type="AlphaFoldDB" id="J8PPX8"/>
<evidence type="ECO:0000256" key="18">
    <source>
        <dbReference type="RuleBase" id="RU003447"/>
    </source>
</evidence>
<dbReference type="SMART" id="SM01347">
    <property type="entry name" value="Mre11_DNA_bind"/>
    <property type="match status" value="1"/>
</dbReference>
<evidence type="ECO:0000256" key="4">
    <source>
        <dbReference type="ARBA" id="ARBA00009028"/>
    </source>
</evidence>
<dbReference type="GO" id="GO:0030870">
    <property type="term" value="C:Mre11 complex"/>
    <property type="evidence" value="ECO:0007669"/>
    <property type="project" value="UniProtKB-UniRule"/>
</dbReference>
<dbReference type="Gene3D" id="3.60.21.10">
    <property type="match status" value="1"/>
</dbReference>
<evidence type="ECO:0000256" key="8">
    <source>
        <dbReference type="ARBA" id="ARBA00022759"/>
    </source>
</evidence>
<dbReference type="InterPro" id="IPR038487">
    <property type="entry name" value="Mre11_capping_dom"/>
</dbReference>
<keyword evidence="5" id="KW-0158">Chromosome</keyword>
<evidence type="ECO:0000256" key="19">
    <source>
        <dbReference type="SAM" id="MobiDB-lite"/>
    </source>
</evidence>
<dbReference type="GO" id="GO:0000723">
    <property type="term" value="P:telomere maintenance"/>
    <property type="evidence" value="ECO:0007669"/>
    <property type="project" value="TreeGrafter"/>
</dbReference>
<keyword evidence="11 16" id="KW-0269">Exonuclease</keyword>
<feature type="compositionally biased region" description="Basic residues" evidence="19">
    <location>
        <begin position="666"/>
        <end position="675"/>
    </location>
</feature>
<feature type="compositionally biased region" description="Polar residues" evidence="19">
    <location>
        <begin position="531"/>
        <end position="544"/>
    </location>
</feature>
<dbReference type="GO" id="GO:0000014">
    <property type="term" value="F:single-stranded DNA endodeoxyribonuclease activity"/>
    <property type="evidence" value="ECO:0007669"/>
    <property type="project" value="TreeGrafter"/>
</dbReference>
<dbReference type="FunFam" id="3.30.110.110:FF:000007">
    <property type="entry name" value="Double-strand break repair protein"/>
    <property type="match status" value="1"/>
</dbReference>
<evidence type="ECO:0000256" key="3">
    <source>
        <dbReference type="ARBA" id="ARBA00004286"/>
    </source>
</evidence>
<dbReference type="Gene3D" id="3.30.110.110">
    <property type="entry name" value="Mre11, capping domain"/>
    <property type="match status" value="1"/>
</dbReference>